<protein>
    <submittedName>
        <fullName evidence="2">Uncharacterized protein</fullName>
    </submittedName>
</protein>
<dbReference type="Proteomes" id="UP000636800">
    <property type="component" value="Unassembled WGS sequence"/>
</dbReference>
<organism evidence="2 3">
    <name type="scientific">Vanilla planifolia</name>
    <name type="common">Vanilla</name>
    <dbReference type="NCBI Taxonomy" id="51239"/>
    <lineage>
        <taxon>Eukaryota</taxon>
        <taxon>Viridiplantae</taxon>
        <taxon>Streptophyta</taxon>
        <taxon>Embryophyta</taxon>
        <taxon>Tracheophyta</taxon>
        <taxon>Spermatophyta</taxon>
        <taxon>Magnoliopsida</taxon>
        <taxon>Liliopsida</taxon>
        <taxon>Asparagales</taxon>
        <taxon>Orchidaceae</taxon>
        <taxon>Vanilloideae</taxon>
        <taxon>Vanilleae</taxon>
        <taxon>Vanilla</taxon>
    </lineage>
</organism>
<dbReference type="OrthoDB" id="410267at2759"/>
<dbReference type="AlphaFoldDB" id="A0A835QB30"/>
<evidence type="ECO:0000313" key="2">
    <source>
        <dbReference type="EMBL" id="KAG0467491.1"/>
    </source>
</evidence>
<dbReference type="EMBL" id="JADCNL010000009">
    <property type="protein sequence ID" value="KAG0467491.1"/>
    <property type="molecule type" value="Genomic_DNA"/>
</dbReference>
<keyword evidence="3" id="KW-1185">Reference proteome</keyword>
<name>A0A835QB30_VANPL</name>
<evidence type="ECO:0000313" key="3">
    <source>
        <dbReference type="Proteomes" id="UP000636800"/>
    </source>
</evidence>
<sequence>MTTERKKFHHEGFFDKGPAETSWHGRWGDQPQCDQTGDPPASRPRAFDAFGPQPAGRLL</sequence>
<reference evidence="2 3" key="1">
    <citation type="journal article" date="2020" name="Nat. Food">
        <title>A phased Vanilla planifolia genome enables genetic improvement of flavour and production.</title>
        <authorList>
            <person name="Hasing T."/>
            <person name="Tang H."/>
            <person name="Brym M."/>
            <person name="Khazi F."/>
            <person name="Huang T."/>
            <person name="Chambers A.H."/>
        </authorList>
    </citation>
    <scope>NUCLEOTIDE SEQUENCE [LARGE SCALE GENOMIC DNA]</scope>
    <source>
        <tissue evidence="2">Leaf</tissue>
    </source>
</reference>
<evidence type="ECO:0000256" key="1">
    <source>
        <dbReference type="SAM" id="MobiDB-lite"/>
    </source>
</evidence>
<gene>
    <name evidence="2" type="ORF">HPP92_019071</name>
</gene>
<comment type="caution">
    <text evidence="2">The sequence shown here is derived from an EMBL/GenBank/DDBJ whole genome shotgun (WGS) entry which is preliminary data.</text>
</comment>
<accession>A0A835QB30</accession>
<feature type="region of interest" description="Disordered" evidence="1">
    <location>
        <begin position="1"/>
        <end position="59"/>
    </location>
</feature>
<proteinExistence type="predicted"/>